<reference evidence="3 4" key="1">
    <citation type="submission" date="2024-03" db="EMBL/GenBank/DDBJ databases">
        <title>Complete genome sequence of the green alga Chloropicon roscoffensis RCC1871.</title>
        <authorList>
            <person name="Lemieux C."/>
            <person name="Pombert J.-F."/>
            <person name="Otis C."/>
            <person name="Turmel M."/>
        </authorList>
    </citation>
    <scope>NUCLEOTIDE SEQUENCE [LARGE SCALE GENOMIC DNA]</scope>
    <source>
        <strain evidence="3 4">RCC1871</strain>
    </source>
</reference>
<evidence type="ECO:0000313" key="4">
    <source>
        <dbReference type="Proteomes" id="UP001472866"/>
    </source>
</evidence>
<proteinExistence type="predicted"/>
<gene>
    <name evidence="3" type="ORF">HKI87_03g24200</name>
</gene>
<feature type="region of interest" description="Disordered" evidence="2">
    <location>
        <begin position="211"/>
        <end position="238"/>
    </location>
</feature>
<evidence type="ECO:0000256" key="2">
    <source>
        <dbReference type="SAM" id="MobiDB-lite"/>
    </source>
</evidence>
<sequence>MDVDEFRACARSFLRDHEALLLERNSMIFELDTAKTSSAREASRKALLERENNHLKLELGSKLASLGNSMKGIVGHFEASEVLGEARADLARLGQKIDQQAREAALAAREEAALRAQLRSEQEAREAEDARHGREARDLRLAVKREAEKWRGKVVEAGVVCRGLQDKIDELVAEKRRLESRGRESWEQRAGALKAENESLREEIAEIREKLARVQAAPNKSNKSNKPRPRKRAKVATK</sequence>
<protein>
    <submittedName>
        <fullName evidence="3">Uncharacterized protein</fullName>
    </submittedName>
</protein>
<evidence type="ECO:0000313" key="3">
    <source>
        <dbReference type="EMBL" id="WZN60886.1"/>
    </source>
</evidence>
<organism evidence="3 4">
    <name type="scientific">Chloropicon roscoffensis</name>
    <dbReference type="NCBI Taxonomy" id="1461544"/>
    <lineage>
        <taxon>Eukaryota</taxon>
        <taxon>Viridiplantae</taxon>
        <taxon>Chlorophyta</taxon>
        <taxon>Chloropicophyceae</taxon>
        <taxon>Chloropicales</taxon>
        <taxon>Chloropicaceae</taxon>
        <taxon>Chloropicon</taxon>
    </lineage>
</organism>
<dbReference type="AlphaFoldDB" id="A0AAX4P512"/>
<feature type="coiled-coil region" evidence="1">
    <location>
        <begin position="83"/>
        <end position="110"/>
    </location>
</feature>
<dbReference type="Proteomes" id="UP001472866">
    <property type="component" value="Chromosome 03"/>
</dbReference>
<name>A0AAX4P512_9CHLO</name>
<dbReference type="EMBL" id="CP151503">
    <property type="protein sequence ID" value="WZN60886.1"/>
    <property type="molecule type" value="Genomic_DNA"/>
</dbReference>
<evidence type="ECO:0000256" key="1">
    <source>
        <dbReference type="SAM" id="Coils"/>
    </source>
</evidence>
<accession>A0AAX4P512</accession>
<keyword evidence="1" id="KW-0175">Coiled coil</keyword>
<feature type="compositionally biased region" description="Basic residues" evidence="2">
    <location>
        <begin position="223"/>
        <end position="238"/>
    </location>
</feature>
<keyword evidence="4" id="KW-1185">Reference proteome</keyword>